<comment type="subcellular location">
    <subcellularLocation>
        <location evidence="1">Membrane</location>
        <topology evidence="1">Multi-pass membrane protein</topology>
    </subcellularLocation>
</comment>
<dbReference type="EMBL" id="BBJM01000025">
    <property type="protein sequence ID" value="GAK48327.1"/>
    <property type="molecule type" value="Genomic_DNA"/>
</dbReference>
<dbReference type="CDD" id="cd16914">
    <property type="entry name" value="EcfT"/>
    <property type="match status" value="1"/>
</dbReference>
<dbReference type="Pfam" id="PF02361">
    <property type="entry name" value="CbiQ"/>
    <property type="match status" value="1"/>
</dbReference>
<accession>A0A081BJV9</accession>
<dbReference type="GO" id="GO:0005886">
    <property type="term" value="C:plasma membrane"/>
    <property type="evidence" value="ECO:0007669"/>
    <property type="project" value="TreeGrafter"/>
</dbReference>
<evidence type="ECO:0000313" key="6">
    <source>
        <dbReference type="EMBL" id="GAK48327.1"/>
    </source>
</evidence>
<name>A0A081BJV9_9LACO</name>
<keyword evidence="7" id="KW-1185">Reference proteome</keyword>
<evidence type="ECO:0000313" key="7">
    <source>
        <dbReference type="Proteomes" id="UP000028700"/>
    </source>
</evidence>
<dbReference type="AlphaFoldDB" id="A0A081BJV9"/>
<dbReference type="STRING" id="1291743.LOSG293_250180"/>
<dbReference type="RefSeq" id="WP_051907251.1">
    <property type="nucleotide sequence ID" value="NZ_BBAZ01000024.1"/>
</dbReference>
<keyword evidence="3 5" id="KW-1133">Transmembrane helix</keyword>
<dbReference type="PANTHER" id="PTHR33514">
    <property type="entry name" value="PROTEIN ABCI12, CHLOROPLASTIC"/>
    <property type="match status" value="1"/>
</dbReference>
<keyword evidence="2 5" id="KW-0812">Transmembrane</keyword>
<organism evidence="6 7">
    <name type="scientific">Secundilactobacillus oryzae JCM 18671</name>
    <dbReference type="NCBI Taxonomy" id="1291743"/>
    <lineage>
        <taxon>Bacteria</taxon>
        <taxon>Bacillati</taxon>
        <taxon>Bacillota</taxon>
        <taxon>Bacilli</taxon>
        <taxon>Lactobacillales</taxon>
        <taxon>Lactobacillaceae</taxon>
        <taxon>Secundilactobacillus</taxon>
    </lineage>
</organism>
<dbReference type="Proteomes" id="UP000028700">
    <property type="component" value="Unassembled WGS sequence"/>
</dbReference>
<dbReference type="InterPro" id="IPR003339">
    <property type="entry name" value="ABC/ECF_trnsptr_transmembrane"/>
</dbReference>
<dbReference type="eggNOG" id="COG0619">
    <property type="taxonomic scope" value="Bacteria"/>
</dbReference>
<feature type="transmembrane region" description="Helical" evidence="5">
    <location>
        <begin position="69"/>
        <end position="88"/>
    </location>
</feature>
<evidence type="ECO:0000256" key="3">
    <source>
        <dbReference type="ARBA" id="ARBA00022989"/>
    </source>
</evidence>
<dbReference type="PANTHER" id="PTHR33514:SF1">
    <property type="entry name" value="ABC TRANSPORTER PERMEASE"/>
    <property type="match status" value="1"/>
</dbReference>
<evidence type="ECO:0000256" key="5">
    <source>
        <dbReference type="SAM" id="Phobius"/>
    </source>
</evidence>
<reference evidence="6" key="1">
    <citation type="journal article" date="2014" name="Genome Announc.">
        <title>Draft Genome Sequence of Lactobacillus oryzae Strain SG293T.</title>
        <authorList>
            <person name="Tanizawa Y."/>
            <person name="Fujisawa T."/>
            <person name="Mochizuki T."/>
            <person name="Kaminuma E."/>
            <person name="Nakamura Y."/>
            <person name="Tohno M."/>
        </authorList>
    </citation>
    <scope>NUCLEOTIDE SEQUENCE [LARGE SCALE GENOMIC DNA]</scope>
    <source>
        <strain evidence="6">SG293</strain>
    </source>
</reference>
<evidence type="ECO:0000256" key="2">
    <source>
        <dbReference type="ARBA" id="ARBA00022692"/>
    </source>
</evidence>
<proteinExistence type="predicted"/>
<sequence>MNTDDFIVTYSAGSRGLERLNGASKVVLLLSSILLIVVSFDIRILLATSIINLGLVISLKPRWRKIKGITIFVVVMNLINVLLMYLVAPNIGAQGIGSSTVWFQFNSFYIVTPETLFYLFIRLLKIFDMFLASLWFVLSTTPSQLAAGLYHLGVPYKVCTIVSLGLRSIPDILRNYRQVNEAMQMRGVELDAKKASITKRLKQSLTVLIPLILTSFERVDVIANAMDLRLYGIGKHRTYYAEEKPNRFDLAIRLFALLQFVGLVVYLFIAIKTNTFGASHAWYPF</sequence>
<evidence type="ECO:0000256" key="1">
    <source>
        <dbReference type="ARBA" id="ARBA00004141"/>
    </source>
</evidence>
<protein>
    <submittedName>
        <fullName evidence="6">ABC-type cobalt transport system, permease component</fullName>
    </submittedName>
</protein>
<keyword evidence="4 5" id="KW-0472">Membrane</keyword>
<gene>
    <name evidence="6" type="ORF">LOSG293_250180</name>
</gene>
<feature type="transmembrane region" description="Helical" evidence="5">
    <location>
        <begin position="250"/>
        <end position="271"/>
    </location>
</feature>
<dbReference type="OrthoDB" id="8635523at2"/>
<evidence type="ECO:0000256" key="4">
    <source>
        <dbReference type="ARBA" id="ARBA00023136"/>
    </source>
</evidence>
<comment type="caution">
    <text evidence="6">The sequence shown here is derived from an EMBL/GenBank/DDBJ whole genome shotgun (WGS) entry which is preliminary data.</text>
</comment>
<feature type="transmembrane region" description="Helical" evidence="5">
    <location>
        <begin position="26"/>
        <end position="57"/>
    </location>
</feature>